<comment type="caution">
    <text evidence="1">The sequence shown here is derived from an EMBL/GenBank/DDBJ whole genome shotgun (WGS) entry which is preliminary data.</text>
</comment>
<keyword evidence="2" id="KW-1185">Reference proteome</keyword>
<reference evidence="1" key="1">
    <citation type="journal article" date="2023" name="Mol. Phylogenet. Evol.">
        <title>Genome-scale phylogeny and comparative genomics of the fungal order Sordariales.</title>
        <authorList>
            <person name="Hensen N."/>
            <person name="Bonometti L."/>
            <person name="Westerberg I."/>
            <person name="Brannstrom I.O."/>
            <person name="Guillou S."/>
            <person name="Cros-Aarteil S."/>
            <person name="Calhoun S."/>
            <person name="Haridas S."/>
            <person name="Kuo A."/>
            <person name="Mondo S."/>
            <person name="Pangilinan J."/>
            <person name="Riley R."/>
            <person name="LaButti K."/>
            <person name="Andreopoulos B."/>
            <person name="Lipzen A."/>
            <person name="Chen C."/>
            <person name="Yan M."/>
            <person name="Daum C."/>
            <person name="Ng V."/>
            <person name="Clum A."/>
            <person name="Steindorff A."/>
            <person name="Ohm R.A."/>
            <person name="Martin F."/>
            <person name="Silar P."/>
            <person name="Natvig D.O."/>
            <person name="Lalanne C."/>
            <person name="Gautier V."/>
            <person name="Ament-Velasquez S.L."/>
            <person name="Kruys A."/>
            <person name="Hutchinson M.I."/>
            <person name="Powell A.J."/>
            <person name="Barry K."/>
            <person name="Miller A.N."/>
            <person name="Grigoriev I.V."/>
            <person name="Debuchy R."/>
            <person name="Gladieux P."/>
            <person name="Hiltunen Thoren M."/>
            <person name="Johannesson H."/>
        </authorList>
    </citation>
    <scope>NUCLEOTIDE SEQUENCE</scope>
    <source>
        <strain evidence="1">CBS 892.96</strain>
    </source>
</reference>
<feature type="non-terminal residue" evidence="1">
    <location>
        <position position="127"/>
    </location>
</feature>
<sequence length="127" mass="14464">AICFVAPEFPWKGTALMMNTLLGSSKNYSCMEGSAFPESGSQRPLPEDYAMRGLAWADRVSPSNRFWKKEIDDDEKYFEVASMAEERKGRVLWLGHRIATSSNKWLRYDSLKHEFSVAPEYDTNATG</sequence>
<gene>
    <name evidence="1" type="ORF">QBC36DRAFT_149117</name>
</gene>
<evidence type="ECO:0000313" key="2">
    <source>
        <dbReference type="Proteomes" id="UP001302321"/>
    </source>
</evidence>
<name>A0AAN6VY58_9PEZI</name>
<dbReference type="SUPFAM" id="SSF48452">
    <property type="entry name" value="TPR-like"/>
    <property type="match status" value="1"/>
</dbReference>
<feature type="non-terminal residue" evidence="1">
    <location>
        <position position="1"/>
    </location>
</feature>
<organism evidence="1 2">
    <name type="scientific">Triangularia setosa</name>
    <dbReference type="NCBI Taxonomy" id="2587417"/>
    <lineage>
        <taxon>Eukaryota</taxon>
        <taxon>Fungi</taxon>
        <taxon>Dikarya</taxon>
        <taxon>Ascomycota</taxon>
        <taxon>Pezizomycotina</taxon>
        <taxon>Sordariomycetes</taxon>
        <taxon>Sordariomycetidae</taxon>
        <taxon>Sordariales</taxon>
        <taxon>Podosporaceae</taxon>
        <taxon>Triangularia</taxon>
    </lineage>
</organism>
<dbReference type="AlphaFoldDB" id="A0AAN6VY58"/>
<reference evidence="1" key="2">
    <citation type="submission" date="2023-05" db="EMBL/GenBank/DDBJ databases">
        <authorList>
            <consortium name="Lawrence Berkeley National Laboratory"/>
            <person name="Steindorff A."/>
            <person name="Hensen N."/>
            <person name="Bonometti L."/>
            <person name="Westerberg I."/>
            <person name="Brannstrom I.O."/>
            <person name="Guillou S."/>
            <person name="Cros-Aarteil S."/>
            <person name="Calhoun S."/>
            <person name="Haridas S."/>
            <person name="Kuo A."/>
            <person name="Mondo S."/>
            <person name="Pangilinan J."/>
            <person name="Riley R."/>
            <person name="Labutti K."/>
            <person name="Andreopoulos B."/>
            <person name="Lipzen A."/>
            <person name="Chen C."/>
            <person name="Yanf M."/>
            <person name="Daum C."/>
            <person name="Ng V."/>
            <person name="Clum A."/>
            <person name="Ohm R."/>
            <person name="Martin F."/>
            <person name="Silar P."/>
            <person name="Natvig D."/>
            <person name="Lalanne C."/>
            <person name="Gautier V."/>
            <person name="Ament-Velasquez S.L."/>
            <person name="Kruys A."/>
            <person name="Hutchinson M.I."/>
            <person name="Powell A.J."/>
            <person name="Barry K."/>
            <person name="Miller A.N."/>
            <person name="Grigoriev I.V."/>
            <person name="Debuchy R."/>
            <person name="Gladieux P."/>
            <person name="Thoren M.H."/>
            <person name="Johannesson H."/>
        </authorList>
    </citation>
    <scope>NUCLEOTIDE SEQUENCE</scope>
    <source>
        <strain evidence="1">CBS 892.96</strain>
    </source>
</reference>
<dbReference type="Proteomes" id="UP001302321">
    <property type="component" value="Unassembled WGS sequence"/>
</dbReference>
<dbReference type="InterPro" id="IPR011990">
    <property type="entry name" value="TPR-like_helical_dom_sf"/>
</dbReference>
<protein>
    <submittedName>
        <fullName evidence="1">Uncharacterized protein</fullName>
    </submittedName>
</protein>
<dbReference type="EMBL" id="MU866836">
    <property type="protein sequence ID" value="KAK4170686.1"/>
    <property type="molecule type" value="Genomic_DNA"/>
</dbReference>
<accession>A0AAN6VY58</accession>
<evidence type="ECO:0000313" key="1">
    <source>
        <dbReference type="EMBL" id="KAK4170686.1"/>
    </source>
</evidence>
<proteinExistence type="predicted"/>